<dbReference type="SUPFAM" id="SSF55920">
    <property type="entry name" value="Creatinase/aminopeptidase"/>
    <property type="match status" value="1"/>
</dbReference>
<feature type="binding site" evidence="6">
    <location>
        <position position="105"/>
    </location>
    <ligand>
        <name>a divalent metal cation</name>
        <dbReference type="ChEBI" id="CHEBI:60240"/>
        <label>1</label>
    </ligand>
</feature>
<gene>
    <name evidence="6 9" type="primary">map</name>
    <name evidence="9" type="ORF">PQJ61_10505</name>
</gene>
<dbReference type="EC" id="3.4.11.18" evidence="6 7"/>
<feature type="domain" description="Peptidase M24" evidence="8">
    <location>
        <begin position="12"/>
        <end position="237"/>
    </location>
</feature>
<keyword evidence="2 6" id="KW-0031">Aminopeptidase</keyword>
<evidence type="ECO:0000256" key="1">
    <source>
        <dbReference type="ARBA" id="ARBA00002521"/>
    </source>
</evidence>
<evidence type="ECO:0000256" key="6">
    <source>
        <dbReference type="HAMAP-Rule" id="MF_01974"/>
    </source>
</evidence>
<keyword evidence="4 6" id="KW-0479">Metal-binding</keyword>
<dbReference type="GO" id="GO:0005829">
    <property type="term" value="C:cytosol"/>
    <property type="evidence" value="ECO:0007669"/>
    <property type="project" value="TreeGrafter"/>
</dbReference>
<dbReference type="PROSITE" id="PS00680">
    <property type="entry name" value="MAP_1"/>
    <property type="match status" value="1"/>
</dbReference>
<dbReference type="NCBIfam" id="TIGR00500">
    <property type="entry name" value="met_pdase_I"/>
    <property type="match status" value="1"/>
</dbReference>
<dbReference type="GO" id="GO:0070006">
    <property type="term" value="F:metalloaminopeptidase activity"/>
    <property type="evidence" value="ECO:0007669"/>
    <property type="project" value="UniProtKB-UniRule"/>
</dbReference>
<feature type="binding site" evidence="6">
    <location>
        <position position="77"/>
    </location>
    <ligand>
        <name>substrate</name>
    </ligand>
</feature>
<dbReference type="InterPro" id="IPR002467">
    <property type="entry name" value="Pept_M24A_MAP1"/>
</dbReference>
<dbReference type="InterPro" id="IPR001714">
    <property type="entry name" value="Pept_M24_MAP"/>
</dbReference>
<dbReference type="HAMAP" id="MF_01974">
    <property type="entry name" value="MetAP_1"/>
    <property type="match status" value="1"/>
</dbReference>
<dbReference type="Pfam" id="PF00557">
    <property type="entry name" value="Peptidase_M24"/>
    <property type="match status" value="1"/>
</dbReference>
<evidence type="ECO:0000256" key="7">
    <source>
        <dbReference type="RuleBase" id="RU003653"/>
    </source>
</evidence>
<comment type="cofactor">
    <cofactor evidence="6">
        <name>Co(2+)</name>
        <dbReference type="ChEBI" id="CHEBI:48828"/>
    </cofactor>
    <cofactor evidence="6">
        <name>Zn(2+)</name>
        <dbReference type="ChEBI" id="CHEBI:29105"/>
    </cofactor>
    <cofactor evidence="6">
        <name>Mn(2+)</name>
        <dbReference type="ChEBI" id="CHEBI:29035"/>
    </cofactor>
    <cofactor evidence="6">
        <name>Fe(2+)</name>
        <dbReference type="ChEBI" id="CHEBI:29033"/>
    </cofactor>
    <text evidence="6">Binds 2 divalent metal cations per subunit. Has a high-affinity and a low affinity metal-binding site. The true nature of the physiological cofactor is under debate. The enzyme is active with cobalt, zinc, manganese or divalent iron ions. Most likely, methionine aminopeptidases function as mononuclear Fe(2+)-metalloproteases under physiological conditions, and the catalytically relevant metal-binding site has been assigned to the histidine-containing high-affinity site.</text>
</comment>
<feature type="binding site" evidence="6">
    <location>
        <position position="232"/>
    </location>
    <ligand>
        <name>a divalent metal cation</name>
        <dbReference type="ChEBI" id="CHEBI:60240"/>
        <label>2</label>
        <note>catalytic</note>
    </ligand>
</feature>
<evidence type="ECO:0000256" key="4">
    <source>
        <dbReference type="ARBA" id="ARBA00022723"/>
    </source>
</evidence>
<keyword evidence="5 6" id="KW-0378">Hydrolase</keyword>
<name>A0AAJ1MN17_9SPIO</name>
<feature type="binding site" evidence="6">
    <location>
        <position position="201"/>
    </location>
    <ligand>
        <name>a divalent metal cation</name>
        <dbReference type="ChEBI" id="CHEBI:60240"/>
        <label>2</label>
        <note>catalytic</note>
    </ligand>
</feature>
<dbReference type="Proteomes" id="UP001221217">
    <property type="component" value="Unassembled WGS sequence"/>
</dbReference>
<sequence length="249" mass="27281">MIRLKNDEEIKRIRESCKMLAEVYQDLIPSVEEGISTLEVNRICHDLITKRGGTPAFLDYSGYPASICISINDEVIHGIPSDRVIKDGDLVSLDLGIDLKGYFSDSAITVPVGNISPDAKKLIEVTKQALSAGIDACVHGNRIKDISASVFKVADKHNYGVVREFCGHGVGFEVHESPQIPNYVHPGPNPRIKKGMVLAIEPMINLGTEKVNILDDDWTVVTADGKISAHFEHTLAVFEDHTEILTIPG</sequence>
<keyword evidence="3 6" id="KW-0645">Protease</keyword>
<evidence type="ECO:0000313" key="9">
    <source>
        <dbReference type="EMBL" id="MDC7227180.1"/>
    </source>
</evidence>
<proteinExistence type="inferred from homology"/>
<dbReference type="GO" id="GO:0004239">
    <property type="term" value="F:initiator methionyl aminopeptidase activity"/>
    <property type="evidence" value="ECO:0007669"/>
    <property type="project" value="UniProtKB-UniRule"/>
</dbReference>
<reference evidence="9 10" key="1">
    <citation type="submission" date="2022-12" db="EMBL/GenBank/DDBJ databases">
        <title>Metagenome assembled genome from gulf of manar.</title>
        <authorList>
            <person name="Kohli P."/>
            <person name="Pk S."/>
            <person name="Venkata Ramana C."/>
            <person name="Sasikala C."/>
        </authorList>
    </citation>
    <scope>NUCLEOTIDE SEQUENCE [LARGE SCALE GENOMIC DNA]</scope>
    <source>
        <strain evidence="9">JB008</strain>
    </source>
</reference>
<comment type="subunit">
    <text evidence="6">Monomer.</text>
</comment>
<feature type="binding site" evidence="6">
    <location>
        <position position="168"/>
    </location>
    <ligand>
        <name>a divalent metal cation</name>
        <dbReference type="ChEBI" id="CHEBI:60240"/>
        <label>2</label>
        <note>catalytic</note>
    </ligand>
</feature>
<evidence type="ECO:0000256" key="3">
    <source>
        <dbReference type="ARBA" id="ARBA00022670"/>
    </source>
</evidence>
<feature type="binding site" evidence="6">
    <location>
        <position position="232"/>
    </location>
    <ligand>
        <name>a divalent metal cation</name>
        <dbReference type="ChEBI" id="CHEBI:60240"/>
        <label>1</label>
    </ligand>
</feature>
<dbReference type="GO" id="GO:0006508">
    <property type="term" value="P:proteolysis"/>
    <property type="evidence" value="ECO:0007669"/>
    <property type="project" value="UniProtKB-KW"/>
</dbReference>
<dbReference type="Gene3D" id="3.90.230.10">
    <property type="entry name" value="Creatinase/methionine aminopeptidase superfamily"/>
    <property type="match status" value="1"/>
</dbReference>
<feature type="binding site" evidence="6">
    <location>
        <position position="105"/>
    </location>
    <ligand>
        <name>a divalent metal cation</name>
        <dbReference type="ChEBI" id="CHEBI:60240"/>
        <label>2</label>
        <note>catalytic</note>
    </ligand>
</feature>
<accession>A0AAJ1MN17</accession>
<dbReference type="PANTHER" id="PTHR43330:SF27">
    <property type="entry name" value="METHIONINE AMINOPEPTIDASE"/>
    <property type="match status" value="1"/>
</dbReference>
<feature type="binding site" evidence="6">
    <location>
        <position position="175"/>
    </location>
    <ligand>
        <name>substrate</name>
    </ligand>
</feature>
<dbReference type="GO" id="GO:0046872">
    <property type="term" value="F:metal ion binding"/>
    <property type="evidence" value="ECO:0007669"/>
    <property type="project" value="UniProtKB-UniRule"/>
</dbReference>
<organism evidence="9 10">
    <name type="scientific">Candidatus Thalassospirochaeta sargassi</name>
    <dbReference type="NCBI Taxonomy" id="3119039"/>
    <lineage>
        <taxon>Bacteria</taxon>
        <taxon>Pseudomonadati</taxon>
        <taxon>Spirochaetota</taxon>
        <taxon>Spirochaetia</taxon>
        <taxon>Spirochaetales</taxon>
        <taxon>Spirochaetaceae</taxon>
        <taxon>Candidatus Thalassospirochaeta</taxon>
    </lineage>
</organism>
<feature type="binding site" evidence="6">
    <location>
        <position position="94"/>
    </location>
    <ligand>
        <name>a divalent metal cation</name>
        <dbReference type="ChEBI" id="CHEBI:60240"/>
        <label>1</label>
    </ligand>
</feature>
<dbReference type="InterPro" id="IPR036005">
    <property type="entry name" value="Creatinase/aminopeptidase-like"/>
</dbReference>
<evidence type="ECO:0000313" key="10">
    <source>
        <dbReference type="Proteomes" id="UP001221217"/>
    </source>
</evidence>
<comment type="catalytic activity">
    <reaction evidence="6 7">
        <text>Release of N-terminal amino acids, preferentially methionine, from peptides and arylamides.</text>
        <dbReference type="EC" id="3.4.11.18"/>
    </reaction>
</comment>
<dbReference type="PRINTS" id="PR00599">
    <property type="entry name" value="MAPEPTIDASE"/>
</dbReference>
<evidence type="ECO:0000256" key="2">
    <source>
        <dbReference type="ARBA" id="ARBA00022438"/>
    </source>
</evidence>
<comment type="function">
    <text evidence="1 6">Removes the N-terminal methionine from nascent proteins. The N-terminal methionine is often cleaved when the second residue in the primary sequence is small and uncharged (Met-Ala-, Cys, Gly, Pro, Ser, Thr, or Val). Requires deformylation of the N(alpha)-formylated initiator methionine before it can be hydrolyzed.</text>
</comment>
<dbReference type="InterPro" id="IPR000994">
    <property type="entry name" value="Pept_M24"/>
</dbReference>
<comment type="similarity">
    <text evidence="6">Belongs to the peptidase M24A family. Methionine aminopeptidase type 1 subfamily.</text>
</comment>
<evidence type="ECO:0000259" key="8">
    <source>
        <dbReference type="Pfam" id="PF00557"/>
    </source>
</evidence>
<evidence type="ECO:0000256" key="5">
    <source>
        <dbReference type="ARBA" id="ARBA00022801"/>
    </source>
</evidence>
<dbReference type="AlphaFoldDB" id="A0AAJ1MN17"/>
<dbReference type="PANTHER" id="PTHR43330">
    <property type="entry name" value="METHIONINE AMINOPEPTIDASE"/>
    <property type="match status" value="1"/>
</dbReference>
<dbReference type="CDD" id="cd01086">
    <property type="entry name" value="MetAP1"/>
    <property type="match status" value="1"/>
</dbReference>
<dbReference type="EMBL" id="JAQQAL010000022">
    <property type="protein sequence ID" value="MDC7227180.1"/>
    <property type="molecule type" value="Genomic_DNA"/>
</dbReference>
<comment type="caution">
    <text evidence="9">The sequence shown here is derived from an EMBL/GenBank/DDBJ whole genome shotgun (WGS) entry which is preliminary data.</text>
</comment>
<protein>
    <recommendedName>
        <fullName evidence="6 7">Methionine aminopeptidase</fullName>
        <shortName evidence="6">MAP</shortName>
        <shortName evidence="6">MetAP</shortName>
        <ecNumber evidence="6 7">3.4.11.18</ecNumber>
    </recommendedName>
    <alternativeName>
        <fullName evidence="6">Peptidase M</fullName>
    </alternativeName>
</protein>